<dbReference type="Pfam" id="PF01740">
    <property type="entry name" value="STAS"/>
    <property type="match status" value="1"/>
</dbReference>
<dbReference type="EMBL" id="FNCG01000006">
    <property type="protein sequence ID" value="SDG99502.1"/>
    <property type="molecule type" value="Genomic_DNA"/>
</dbReference>
<sequence length="111" mass="12200">MILQTHLLNNALIADILLKEANLGNAEQFKSELMSLINKGNKYVIVNFEQVIYVDSSFLGALVSALKLAMNSGGDIAVVGLNNDIRSLFQLVRLDKVFRIYTNTQEALTGA</sequence>
<evidence type="ECO:0000259" key="1">
    <source>
        <dbReference type="PROSITE" id="PS50801"/>
    </source>
</evidence>
<proteinExistence type="predicted"/>
<gene>
    <name evidence="2" type="ORF">SAMN05192573_10639</name>
</gene>
<keyword evidence="3" id="KW-1185">Reference proteome</keyword>
<dbReference type="Proteomes" id="UP000199705">
    <property type="component" value="Unassembled WGS sequence"/>
</dbReference>
<dbReference type="CDD" id="cd07043">
    <property type="entry name" value="STAS_anti-anti-sigma_factors"/>
    <property type="match status" value="1"/>
</dbReference>
<dbReference type="InterPro" id="IPR002645">
    <property type="entry name" value="STAS_dom"/>
</dbReference>
<dbReference type="InterPro" id="IPR036513">
    <property type="entry name" value="STAS_dom_sf"/>
</dbReference>
<dbReference type="STRING" id="551996.SAMN05192573_10639"/>
<name>A0A1G7YSD7_9SPHI</name>
<dbReference type="AlphaFoldDB" id="A0A1G7YSD7"/>
<dbReference type="PANTHER" id="PTHR33495">
    <property type="entry name" value="ANTI-SIGMA FACTOR ANTAGONIST TM_1081-RELATED-RELATED"/>
    <property type="match status" value="1"/>
</dbReference>
<dbReference type="PROSITE" id="PS50801">
    <property type="entry name" value="STAS"/>
    <property type="match status" value="1"/>
</dbReference>
<protein>
    <submittedName>
        <fullName evidence="2">Anti-sigma B factor antagonist</fullName>
    </submittedName>
</protein>
<dbReference type="SUPFAM" id="SSF52091">
    <property type="entry name" value="SpoIIaa-like"/>
    <property type="match status" value="1"/>
</dbReference>
<accession>A0A1G7YSD7</accession>
<reference evidence="3" key="1">
    <citation type="submission" date="2016-10" db="EMBL/GenBank/DDBJ databases">
        <authorList>
            <person name="Varghese N."/>
            <person name="Submissions S."/>
        </authorList>
    </citation>
    <scope>NUCLEOTIDE SEQUENCE [LARGE SCALE GENOMIC DNA]</scope>
    <source>
        <strain evidence="3">Gh-67</strain>
    </source>
</reference>
<evidence type="ECO:0000313" key="2">
    <source>
        <dbReference type="EMBL" id="SDG99502.1"/>
    </source>
</evidence>
<dbReference type="Gene3D" id="3.30.750.24">
    <property type="entry name" value="STAS domain"/>
    <property type="match status" value="1"/>
</dbReference>
<organism evidence="2 3">
    <name type="scientific">Mucilaginibacter gossypii</name>
    <dbReference type="NCBI Taxonomy" id="551996"/>
    <lineage>
        <taxon>Bacteria</taxon>
        <taxon>Pseudomonadati</taxon>
        <taxon>Bacteroidota</taxon>
        <taxon>Sphingobacteriia</taxon>
        <taxon>Sphingobacteriales</taxon>
        <taxon>Sphingobacteriaceae</taxon>
        <taxon>Mucilaginibacter</taxon>
    </lineage>
</organism>
<dbReference type="RefSeq" id="WP_091167740.1">
    <property type="nucleotide sequence ID" value="NZ_FNCG01000006.1"/>
</dbReference>
<evidence type="ECO:0000313" key="3">
    <source>
        <dbReference type="Proteomes" id="UP000199705"/>
    </source>
</evidence>
<dbReference type="PANTHER" id="PTHR33495:SF2">
    <property type="entry name" value="ANTI-SIGMA FACTOR ANTAGONIST TM_1081-RELATED"/>
    <property type="match status" value="1"/>
</dbReference>
<dbReference type="GO" id="GO:0043856">
    <property type="term" value="F:anti-sigma factor antagonist activity"/>
    <property type="evidence" value="ECO:0007669"/>
    <property type="project" value="TreeGrafter"/>
</dbReference>
<feature type="domain" description="STAS" evidence="1">
    <location>
        <begin position="20"/>
        <end position="111"/>
    </location>
</feature>